<keyword evidence="9" id="KW-0479">Metal-binding</keyword>
<evidence type="ECO:0000256" key="9">
    <source>
        <dbReference type="ARBA" id="ARBA00022723"/>
    </source>
</evidence>
<protein>
    <recommendedName>
        <fullName evidence="5">hypoxanthine phosphoribosyltransferase</fullName>
        <ecNumber evidence="5">2.4.2.8</ecNumber>
    </recommendedName>
</protein>
<evidence type="ECO:0000256" key="7">
    <source>
        <dbReference type="ARBA" id="ARBA00022676"/>
    </source>
</evidence>
<evidence type="ECO:0000256" key="6">
    <source>
        <dbReference type="ARBA" id="ARBA00022490"/>
    </source>
</evidence>
<dbReference type="Gene3D" id="3.40.50.2020">
    <property type="match status" value="1"/>
</dbReference>
<comment type="subcellular location">
    <subcellularLocation>
        <location evidence="2">Cytoplasm</location>
    </subcellularLocation>
</comment>
<keyword evidence="7" id="KW-0328">Glycosyltransferase</keyword>
<evidence type="ECO:0000256" key="8">
    <source>
        <dbReference type="ARBA" id="ARBA00022679"/>
    </source>
</evidence>
<dbReference type="InterPro" id="IPR050408">
    <property type="entry name" value="HGPRT"/>
</dbReference>
<keyword evidence="6" id="KW-0963">Cytoplasm</keyword>
<dbReference type="EMBL" id="UINC01182044">
    <property type="protein sequence ID" value="SVD92043.1"/>
    <property type="molecule type" value="Genomic_DNA"/>
</dbReference>
<feature type="domain" description="Phosphoribosyltransferase" evidence="13">
    <location>
        <begin position="14"/>
        <end position="159"/>
    </location>
</feature>
<dbReference type="InterPro" id="IPR005904">
    <property type="entry name" value="Hxn_phspho_trans"/>
</dbReference>
<gene>
    <name evidence="14" type="ORF">METZ01_LOCUS444897</name>
</gene>
<evidence type="ECO:0000256" key="2">
    <source>
        <dbReference type="ARBA" id="ARBA00004496"/>
    </source>
</evidence>
<dbReference type="PANTHER" id="PTHR43340">
    <property type="entry name" value="HYPOXANTHINE-GUANINE PHOSPHORIBOSYLTRANSFERASE"/>
    <property type="match status" value="1"/>
</dbReference>
<reference evidence="14" key="1">
    <citation type="submission" date="2018-05" db="EMBL/GenBank/DDBJ databases">
        <authorList>
            <person name="Lanie J.A."/>
            <person name="Ng W.-L."/>
            <person name="Kazmierczak K.M."/>
            <person name="Andrzejewski T.M."/>
            <person name="Davidsen T.M."/>
            <person name="Wayne K.J."/>
            <person name="Tettelin H."/>
            <person name="Glass J.I."/>
            <person name="Rusch D."/>
            <person name="Podicherti R."/>
            <person name="Tsui H.-C.T."/>
            <person name="Winkler M.E."/>
        </authorList>
    </citation>
    <scope>NUCLEOTIDE SEQUENCE</scope>
</reference>
<sequence length="182" mass="20372">MYKELDDILITENEIRQRTRELGKQISDVYHDEEISVISIINGAIIFTADLLRTITSPVRLDCIRVSSYRNSIVPEVAPQVLDNIKLDVAGRHVLIIDDILDTGKTISKVVDILEQLNPASIRSCMLLEKQGTRAVEYHADFVGFSIPDKFVVGYGLDFAGRYRNIPVIGVLKSELQSLATV</sequence>
<evidence type="ECO:0000256" key="5">
    <source>
        <dbReference type="ARBA" id="ARBA00011895"/>
    </source>
</evidence>
<dbReference type="Pfam" id="PF00156">
    <property type="entry name" value="Pribosyltran"/>
    <property type="match status" value="1"/>
</dbReference>
<evidence type="ECO:0000256" key="11">
    <source>
        <dbReference type="ARBA" id="ARBA00022741"/>
    </source>
</evidence>
<dbReference type="GO" id="GO:0006178">
    <property type="term" value="P:guanine salvage"/>
    <property type="evidence" value="ECO:0007669"/>
    <property type="project" value="TreeGrafter"/>
</dbReference>
<comment type="similarity">
    <text evidence="4">Belongs to the purine/pyrimidine phosphoribosyltransferase family.</text>
</comment>
<dbReference type="GO" id="GO:0004422">
    <property type="term" value="F:hypoxanthine phosphoribosyltransferase activity"/>
    <property type="evidence" value="ECO:0007669"/>
    <property type="project" value="InterPro"/>
</dbReference>
<keyword evidence="8" id="KW-0808">Transferase</keyword>
<comment type="pathway">
    <text evidence="3">Purine metabolism; IMP biosynthesis via salvage pathway; IMP from hypoxanthine: step 1/1.</text>
</comment>
<evidence type="ECO:0000256" key="12">
    <source>
        <dbReference type="ARBA" id="ARBA00022842"/>
    </source>
</evidence>
<keyword evidence="10" id="KW-0660">Purine salvage</keyword>
<keyword evidence="12" id="KW-0460">Magnesium</keyword>
<evidence type="ECO:0000256" key="4">
    <source>
        <dbReference type="ARBA" id="ARBA00008391"/>
    </source>
</evidence>
<evidence type="ECO:0000256" key="1">
    <source>
        <dbReference type="ARBA" id="ARBA00001946"/>
    </source>
</evidence>
<dbReference type="EC" id="2.4.2.8" evidence="5"/>
<dbReference type="FunFam" id="3.40.50.2020:FF:000006">
    <property type="entry name" value="Hypoxanthine phosphoribosyltransferase"/>
    <property type="match status" value="1"/>
</dbReference>
<keyword evidence="11" id="KW-0547">Nucleotide-binding</keyword>
<evidence type="ECO:0000256" key="3">
    <source>
        <dbReference type="ARBA" id="ARBA00004669"/>
    </source>
</evidence>
<dbReference type="CDD" id="cd06223">
    <property type="entry name" value="PRTases_typeI"/>
    <property type="match status" value="1"/>
</dbReference>
<dbReference type="NCBIfam" id="TIGR01203">
    <property type="entry name" value="HGPRTase"/>
    <property type="match status" value="1"/>
</dbReference>
<evidence type="ECO:0000256" key="10">
    <source>
        <dbReference type="ARBA" id="ARBA00022726"/>
    </source>
</evidence>
<proteinExistence type="inferred from homology"/>
<dbReference type="GO" id="GO:0005829">
    <property type="term" value="C:cytosol"/>
    <property type="evidence" value="ECO:0007669"/>
    <property type="project" value="TreeGrafter"/>
</dbReference>
<dbReference type="GO" id="GO:0032263">
    <property type="term" value="P:GMP salvage"/>
    <property type="evidence" value="ECO:0007669"/>
    <property type="project" value="TreeGrafter"/>
</dbReference>
<dbReference type="GO" id="GO:0000287">
    <property type="term" value="F:magnesium ion binding"/>
    <property type="evidence" value="ECO:0007669"/>
    <property type="project" value="TreeGrafter"/>
</dbReference>
<evidence type="ECO:0000313" key="14">
    <source>
        <dbReference type="EMBL" id="SVD92043.1"/>
    </source>
</evidence>
<dbReference type="GO" id="GO:0046100">
    <property type="term" value="P:hypoxanthine metabolic process"/>
    <property type="evidence" value="ECO:0007669"/>
    <property type="project" value="TreeGrafter"/>
</dbReference>
<dbReference type="SUPFAM" id="SSF53271">
    <property type="entry name" value="PRTase-like"/>
    <property type="match status" value="1"/>
</dbReference>
<evidence type="ECO:0000259" key="13">
    <source>
        <dbReference type="Pfam" id="PF00156"/>
    </source>
</evidence>
<accession>A0A382Z996</accession>
<dbReference type="InterPro" id="IPR000836">
    <property type="entry name" value="PRTase_dom"/>
</dbReference>
<dbReference type="GO" id="GO:0006166">
    <property type="term" value="P:purine ribonucleoside salvage"/>
    <property type="evidence" value="ECO:0007669"/>
    <property type="project" value="UniProtKB-KW"/>
</dbReference>
<dbReference type="GO" id="GO:0032264">
    <property type="term" value="P:IMP salvage"/>
    <property type="evidence" value="ECO:0007669"/>
    <property type="project" value="TreeGrafter"/>
</dbReference>
<dbReference type="PANTHER" id="PTHR43340:SF1">
    <property type="entry name" value="HYPOXANTHINE PHOSPHORIBOSYLTRANSFERASE"/>
    <property type="match status" value="1"/>
</dbReference>
<comment type="cofactor">
    <cofactor evidence="1">
        <name>Mg(2+)</name>
        <dbReference type="ChEBI" id="CHEBI:18420"/>
    </cofactor>
</comment>
<dbReference type="AlphaFoldDB" id="A0A382Z996"/>
<dbReference type="GO" id="GO:0000166">
    <property type="term" value="F:nucleotide binding"/>
    <property type="evidence" value="ECO:0007669"/>
    <property type="project" value="UniProtKB-KW"/>
</dbReference>
<organism evidence="14">
    <name type="scientific">marine metagenome</name>
    <dbReference type="NCBI Taxonomy" id="408172"/>
    <lineage>
        <taxon>unclassified sequences</taxon>
        <taxon>metagenomes</taxon>
        <taxon>ecological metagenomes</taxon>
    </lineage>
</organism>
<dbReference type="InterPro" id="IPR029057">
    <property type="entry name" value="PRTase-like"/>
</dbReference>
<name>A0A382Z996_9ZZZZ</name>